<feature type="chain" id="PRO_5031051229" description="Outer membrane protein beta-barrel domain-containing protein" evidence="1">
    <location>
        <begin position="21"/>
        <end position="193"/>
    </location>
</feature>
<accession>A0A7Z1S4T6</accession>
<reference evidence="2" key="2">
    <citation type="journal article" date="2018" name="Nature">
        <title>A major lineage of non-tailed dsDNA viruses as unrecognized killers of marine bacteria.</title>
        <authorList>
            <person name="Kauffman K.M."/>
            <person name="Hussain F.A."/>
            <person name="Yang J."/>
            <person name="Arevalo P."/>
            <person name="Brown J.M."/>
            <person name="Chang W.K."/>
            <person name="VanInsberghe D."/>
            <person name="Elsherbini J."/>
            <person name="Sharma R.S."/>
            <person name="Cutler M.B."/>
            <person name="Kelly L."/>
            <person name="Polz M.F."/>
        </authorList>
    </citation>
    <scope>NUCLEOTIDE SEQUENCE</scope>
    <source>
        <strain evidence="2">10N.222.46.E12</strain>
    </source>
</reference>
<dbReference type="SUPFAM" id="SSF56925">
    <property type="entry name" value="OMPA-like"/>
    <property type="match status" value="1"/>
</dbReference>
<evidence type="ECO:0000313" key="2">
    <source>
        <dbReference type="EMBL" id="PMP32997.1"/>
    </source>
</evidence>
<organism evidence="2">
    <name type="scientific">Vibrio cyclitrophicus</name>
    <dbReference type="NCBI Taxonomy" id="47951"/>
    <lineage>
        <taxon>Bacteria</taxon>
        <taxon>Pseudomonadati</taxon>
        <taxon>Pseudomonadota</taxon>
        <taxon>Gammaproteobacteria</taxon>
        <taxon>Vibrionales</taxon>
        <taxon>Vibrionaceae</taxon>
        <taxon>Vibrio</taxon>
    </lineage>
</organism>
<name>A0A7Z1S4T6_9VIBR</name>
<dbReference type="InterPro" id="IPR011250">
    <property type="entry name" value="OMP/PagP_B-barrel"/>
</dbReference>
<protein>
    <recommendedName>
        <fullName evidence="3">Outer membrane protein beta-barrel domain-containing protein</fullName>
    </recommendedName>
</protein>
<dbReference type="EMBL" id="MDBS01000003">
    <property type="protein sequence ID" value="PMP32997.1"/>
    <property type="molecule type" value="Genomic_DNA"/>
</dbReference>
<keyword evidence="1" id="KW-0732">Signal</keyword>
<gene>
    <name evidence="2" type="ORF">BCS90_09690</name>
</gene>
<reference evidence="2" key="1">
    <citation type="submission" date="2016-07" db="EMBL/GenBank/DDBJ databases">
        <authorList>
            <person name="Kauffman K."/>
            <person name="Arevalo P."/>
            <person name="Polz M.F."/>
        </authorList>
    </citation>
    <scope>NUCLEOTIDE SEQUENCE</scope>
    <source>
        <strain evidence="2">10N.222.46.E12</strain>
    </source>
</reference>
<sequence length="193" mass="21052">MKKKILFASLLTSLSVPASAMIKEYSIGVGISETQGQLKGRDFSGLEPTVNLGLTFDNNIMIGTGFTTTGYNPRSNSYDISNGMGGLISSYEEHLKLSSAINLRLGYKFETDVVNITPYLGVNAFSYKYSYSNKIDDVSENLSDTAYIPFIGAEFSHPDYPLLSMGFRLSDKKSITNGVELTQGGMVTFSVNL</sequence>
<feature type="signal peptide" evidence="1">
    <location>
        <begin position="1"/>
        <end position="20"/>
    </location>
</feature>
<evidence type="ECO:0008006" key="3">
    <source>
        <dbReference type="Google" id="ProtNLM"/>
    </source>
</evidence>
<dbReference type="RefSeq" id="WP_102387533.1">
    <property type="nucleotide sequence ID" value="NZ_CP170590.1"/>
</dbReference>
<comment type="caution">
    <text evidence="2">The sequence shown here is derived from an EMBL/GenBank/DDBJ whole genome shotgun (WGS) entry which is preliminary data.</text>
</comment>
<proteinExistence type="predicted"/>
<evidence type="ECO:0000256" key="1">
    <source>
        <dbReference type="SAM" id="SignalP"/>
    </source>
</evidence>
<dbReference type="AlphaFoldDB" id="A0A7Z1S4T6"/>